<dbReference type="InterPro" id="IPR010721">
    <property type="entry name" value="UstE-like"/>
</dbReference>
<feature type="region of interest" description="Disordered" evidence="1">
    <location>
        <begin position="1"/>
        <end position="102"/>
    </location>
</feature>
<protein>
    <submittedName>
        <fullName evidence="2">Putative duf1295 domain protein</fullName>
    </submittedName>
</protein>
<evidence type="ECO:0000256" key="1">
    <source>
        <dbReference type="SAM" id="MobiDB-lite"/>
    </source>
</evidence>
<keyword evidence="3" id="KW-1185">Reference proteome</keyword>
<dbReference type="Pfam" id="PF06966">
    <property type="entry name" value="DUF1295"/>
    <property type="match status" value="1"/>
</dbReference>
<dbReference type="KEGG" id="ela:UCREL1_5828"/>
<dbReference type="eggNOG" id="ENOG502RWJV">
    <property type="taxonomic scope" value="Eukaryota"/>
</dbReference>
<dbReference type="HOGENOM" id="CLU_500603_0_0_1"/>
<dbReference type="AlphaFoldDB" id="M7SLD4"/>
<name>M7SLD4_EUTLA</name>
<sequence>MAEQDRYGSHLGANPTHDKSHIPSVPQPQGSGAEQDRFGGWFGGGKGPAAAKEAADKLPQTSGAEQDRYGGWLGGDKGTAAAKEVSGRMPQTSGAEQDRYNGWFGGDRGSAVAHDISERLPKASGAEQDRYEGWFGGDRGAAAAHRLSERLPQTSGAEQDRYGRWFGGKDVPVSEVGDRLPRASGAEQDRFGSHFSSPFHHHHPSNHPIAINSTAIGLLQSAVLPSFGFHAGLSVVAYGVSRYADRVEGKDWLWPSAQVANAWWSAVGSRVLYDGLTPSQAFSALSYPQRTLLAGVSAWGLRLFYRVASRSLRRGGDDPRYVEEKKSRAANDGYTKNKFWNGAFFESFLPEAVVQTLVTLPFTLPFRATAESVAASPVLSGDVATFVYGAAVFLFGAGFALEVLADVQLEAHGRAKDANLDLNREGVWSIVRHPNYLGDALVHLSFPALLLGAGLLHPLALIGPAANYAFLRLVGGDRQAEASQERRYTADNPIKLRQLQEYRQEKNSFWPAPKEAANRWTWIVVAAGAGGVLLERGVRFALRG</sequence>
<dbReference type="EMBL" id="KB706501">
    <property type="protein sequence ID" value="EMR67179.1"/>
    <property type="molecule type" value="Genomic_DNA"/>
</dbReference>
<dbReference type="PANTHER" id="PTHR32251">
    <property type="entry name" value="3-OXO-5-ALPHA-STEROID 4-DEHYDROGENASE"/>
    <property type="match status" value="1"/>
</dbReference>
<dbReference type="PANTHER" id="PTHR32251:SF15">
    <property type="entry name" value="3-OXO-5-ALPHA-STEROID 4-DEHYDROGENASE (DUF1295)"/>
    <property type="match status" value="1"/>
</dbReference>
<dbReference type="OMA" id="EQDRYEG"/>
<dbReference type="Proteomes" id="UP000012174">
    <property type="component" value="Unassembled WGS sequence"/>
</dbReference>
<evidence type="ECO:0000313" key="2">
    <source>
        <dbReference type="EMBL" id="EMR67179.1"/>
    </source>
</evidence>
<proteinExistence type="predicted"/>
<evidence type="ECO:0000313" key="3">
    <source>
        <dbReference type="Proteomes" id="UP000012174"/>
    </source>
</evidence>
<dbReference type="OrthoDB" id="67965at2759"/>
<accession>M7SLD4</accession>
<dbReference type="Gene3D" id="1.20.120.1630">
    <property type="match status" value="1"/>
</dbReference>
<gene>
    <name evidence="2" type="ORF">UCREL1_5828</name>
</gene>
<organism evidence="2 3">
    <name type="scientific">Eutypa lata (strain UCR-EL1)</name>
    <name type="common">Grapevine dieback disease fungus</name>
    <name type="synonym">Eutypa armeniacae</name>
    <dbReference type="NCBI Taxonomy" id="1287681"/>
    <lineage>
        <taxon>Eukaryota</taxon>
        <taxon>Fungi</taxon>
        <taxon>Dikarya</taxon>
        <taxon>Ascomycota</taxon>
        <taxon>Pezizomycotina</taxon>
        <taxon>Sordariomycetes</taxon>
        <taxon>Xylariomycetidae</taxon>
        <taxon>Xylariales</taxon>
        <taxon>Diatrypaceae</taxon>
        <taxon>Eutypa</taxon>
    </lineage>
</organism>
<reference evidence="3" key="1">
    <citation type="journal article" date="2013" name="Genome Announc.">
        <title>Draft genome sequence of the grapevine dieback fungus Eutypa lata UCR-EL1.</title>
        <authorList>
            <person name="Blanco-Ulate B."/>
            <person name="Rolshausen P.E."/>
            <person name="Cantu D."/>
        </authorList>
    </citation>
    <scope>NUCLEOTIDE SEQUENCE [LARGE SCALE GENOMIC DNA]</scope>
    <source>
        <strain evidence="3">UCR-EL1</strain>
    </source>
</reference>
<dbReference type="GO" id="GO:0016020">
    <property type="term" value="C:membrane"/>
    <property type="evidence" value="ECO:0007669"/>
    <property type="project" value="TreeGrafter"/>
</dbReference>